<reference evidence="1" key="1">
    <citation type="journal article" date="2020" name="Stud. Mycol.">
        <title>101 Dothideomycetes genomes: a test case for predicting lifestyles and emergence of pathogens.</title>
        <authorList>
            <person name="Haridas S."/>
            <person name="Albert R."/>
            <person name="Binder M."/>
            <person name="Bloem J."/>
            <person name="Labutti K."/>
            <person name="Salamov A."/>
            <person name="Andreopoulos B."/>
            <person name="Baker S."/>
            <person name="Barry K."/>
            <person name="Bills G."/>
            <person name="Bluhm B."/>
            <person name="Cannon C."/>
            <person name="Castanera R."/>
            <person name="Culley D."/>
            <person name="Daum C."/>
            <person name="Ezra D."/>
            <person name="Gonzalez J."/>
            <person name="Henrissat B."/>
            <person name="Kuo A."/>
            <person name="Liang C."/>
            <person name="Lipzen A."/>
            <person name="Lutzoni F."/>
            <person name="Magnuson J."/>
            <person name="Mondo S."/>
            <person name="Nolan M."/>
            <person name="Ohm R."/>
            <person name="Pangilinan J."/>
            <person name="Park H.-J."/>
            <person name="Ramirez L."/>
            <person name="Alfaro M."/>
            <person name="Sun H."/>
            <person name="Tritt A."/>
            <person name="Yoshinaga Y."/>
            <person name="Zwiers L.-H."/>
            <person name="Turgeon B."/>
            <person name="Goodwin S."/>
            <person name="Spatafora J."/>
            <person name="Crous P."/>
            <person name="Grigoriev I."/>
        </authorList>
    </citation>
    <scope>NUCLEOTIDE SEQUENCE</scope>
    <source>
        <strain evidence="1">CBS 119925</strain>
    </source>
</reference>
<organism evidence="1 2">
    <name type="scientific">Sporormia fimetaria CBS 119925</name>
    <dbReference type="NCBI Taxonomy" id="1340428"/>
    <lineage>
        <taxon>Eukaryota</taxon>
        <taxon>Fungi</taxon>
        <taxon>Dikarya</taxon>
        <taxon>Ascomycota</taxon>
        <taxon>Pezizomycotina</taxon>
        <taxon>Dothideomycetes</taxon>
        <taxon>Pleosporomycetidae</taxon>
        <taxon>Pleosporales</taxon>
        <taxon>Sporormiaceae</taxon>
        <taxon>Sporormia</taxon>
    </lineage>
</organism>
<protein>
    <submittedName>
        <fullName evidence="1">Uncharacterized protein</fullName>
    </submittedName>
</protein>
<evidence type="ECO:0000313" key="2">
    <source>
        <dbReference type="Proteomes" id="UP000799440"/>
    </source>
</evidence>
<accession>A0A6A6V4G6</accession>
<dbReference type="AlphaFoldDB" id="A0A6A6V4G6"/>
<sequence length="119" mass="12346">MCDAPANADITDKRFQVYYWLYIQSGADYGCNSHATPTKSVHPSRSERCCKEGGCPSVQALCSTSLGMANVGRDMGDRCSVGVSHAAAIAPCQQGTAAADPNQLGSLTVQESAGSQGSL</sequence>
<dbReference type="Proteomes" id="UP000799440">
    <property type="component" value="Unassembled WGS sequence"/>
</dbReference>
<evidence type="ECO:0000313" key="1">
    <source>
        <dbReference type="EMBL" id="KAF2745522.1"/>
    </source>
</evidence>
<keyword evidence="2" id="KW-1185">Reference proteome</keyword>
<name>A0A6A6V4G6_9PLEO</name>
<proteinExistence type="predicted"/>
<dbReference type="EMBL" id="MU006582">
    <property type="protein sequence ID" value="KAF2745522.1"/>
    <property type="molecule type" value="Genomic_DNA"/>
</dbReference>
<gene>
    <name evidence="1" type="ORF">M011DRAFT_138552</name>
</gene>